<dbReference type="RefSeq" id="WP_203914399.1">
    <property type="nucleotide sequence ID" value="NZ_BONY01000103.1"/>
</dbReference>
<reference evidence="1" key="1">
    <citation type="submission" date="2021-01" db="EMBL/GenBank/DDBJ databases">
        <title>Whole genome shotgun sequence of Rhizocola hellebori NBRC 109834.</title>
        <authorList>
            <person name="Komaki H."/>
            <person name="Tamura T."/>
        </authorList>
    </citation>
    <scope>NUCLEOTIDE SEQUENCE</scope>
    <source>
        <strain evidence="1">NBRC 109834</strain>
    </source>
</reference>
<evidence type="ECO:0008006" key="3">
    <source>
        <dbReference type="Google" id="ProtNLM"/>
    </source>
</evidence>
<sequence length="417" mass="46108">MAEREKVAHLLRRATFGPTAEEVDEAEKAGYAATAERLINPPTPDTAPGPPALTGAKDVQILRLTEWWLDRMVATPHQYQEKLVFFWHGHWATSYEKVDTSQLMLGQQNLFRQLGRGDFAAFVKAMVRDPALILWLDGQRNTKKAPNENLARELMELFTVGIGNYTEADVQQGARALTGWTANKGNGAVKLEMSRFDGGDKTILGQTGKFDTDGFVDILMKQPATAKFLAQRLWFRFASGAPIPADAEQRMTAAYGANRDLNALTGALLKDPAFPATRGQLVKQPIEWAVGAMRQLGLRPSTFNDADRKQLVELLEDMDQIVFRPPSVGGWPDGPSWLTTASVQVRLRLAEILATKAPAVIIDRLSAVPEQTRVDALGRLLVVDVWTQRTRQALNGSAKDVRKLLALGLISPEYCVH</sequence>
<dbReference type="EMBL" id="BONY01000103">
    <property type="protein sequence ID" value="GIH10682.1"/>
    <property type="molecule type" value="Genomic_DNA"/>
</dbReference>
<proteinExistence type="predicted"/>
<name>A0A8J3QIK6_9ACTN</name>
<protein>
    <recommendedName>
        <fullName evidence="3">DUF1800 domain-containing protein</fullName>
    </recommendedName>
</protein>
<gene>
    <name evidence="1" type="ORF">Rhe02_87490</name>
</gene>
<evidence type="ECO:0000313" key="1">
    <source>
        <dbReference type="EMBL" id="GIH10682.1"/>
    </source>
</evidence>
<dbReference type="Pfam" id="PF08811">
    <property type="entry name" value="DUF1800"/>
    <property type="match status" value="1"/>
</dbReference>
<dbReference type="Proteomes" id="UP000612899">
    <property type="component" value="Unassembled WGS sequence"/>
</dbReference>
<dbReference type="InterPro" id="IPR014917">
    <property type="entry name" value="DUF1800"/>
</dbReference>
<dbReference type="AlphaFoldDB" id="A0A8J3QIK6"/>
<evidence type="ECO:0000313" key="2">
    <source>
        <dbReference type="Proteomes" id="UP000612899"/>
    </source>
</evidence>
<organism evidence="1 2">
    <name type="scientific">Rhizocola hellebori</name>
    <dbReference type="NCBI Taxonomy" id="1392758"/>
    <lineage>
        <taxon>Bacteria</taxon>
        <taxon>Bacillati</taxon>
        <taxon>Actinomycetota</taxon>
        <taxon>Actinomycetes</taxon>
        <taxon>Micromonosporales</taxon>
        <taxon>Micromonosporaceae</taxon>
        <taxon>Rhizocola</taxon>
    </lineage>
</organism>
<accession>A0A8J3QIK6</accession>
<keyword evidence="2" id="KW-1185">Reference proteome</keyword>
<comment type="caution">
    <text evidence="1">The sequence shown here is derived from an EMBL/GenBank/DDBJ whole genome shotgun (WGS) entry which is preliminary data.</text>
</comment>